<feature type="domain" description="USP8 dimerisation" evidence="3">
    <location>
        <begin position="22"/>
        <end position="132"/>
    </location>
</feature>
<dbReference type="Gene3D" id="1.20.58.80">
    <property type="entry name" value="Phosphotransferase system, lactose/cellobiose-type IIA subunit"/>
    <property type="match status" value="1"/>
</dbReference>
<dbReference type="OrthoDB" id="48086at2759"/>
<feature type="region of interest" description="Disordered" evidence="2">
    <location>
        <begin position="493"/>
        <end position="519"/>
    </location>
</feature>
<feature type="compositionally biased region" description="Polar residues" evidence="2">
    <location>
        <begin position="316"/>
        <end position="330"/>
    </location>
</feature>
<name>A0A9N8HQ99_9STRA</name>
<accession>A0A9N8HQ99</accession>
<feature type="compositionally biased region" description="Low complexity" evidence="2">
    <location>
        <begin position="493"/>
        <end position="506"/>
    </location>
</feature>
<dbReference type="Gene3D" id="1.10.287.1060">
    <property type="entry name" value="ESAT-6-like"/>
    <property type="match status" value="1"/>
</dbReference>
<feature type="compositionally biased region" description="Basic and acidic residues" evidence="2">
    <location>
        <begin position="214"/>
        <end position="226"/>
    </location>
</feature>
<feature type="region of interest" description="Disordered" evidence="2">
    <location>
        <begin position="129"/>
        <end position="164"/>
    </location>
</feature>
<feature type="coiled-coil region" evidence="1">
    <location>
        <begin position="560"/>
        <end position="587"/>
    </location>
</feature>
<dbReference type="Pfam" id="PF08969">
    <property type="entry name" value="USP8_dimer"/>
    <property type="match status" value="1"/>
</dbReference>
<dbReference type="Proteomes" id="UP001153069">
    <property type="component" value="Unassembled WGS sequence"/>
</dbReference>
<evidence type="ECO:0000313" key="5">
    <source>
        <dbReference type="Proteomes" id="UP001153069"/>
    </source>
</evidence>
<organism evidence="4 5">
    <name type="scientific">Seminavis robusta</name>
    <dbReference type="NCBI Taxonomy" id="568900"/>
    <lineage>
        <taxon>Eukaryota</taxon>
        <taxon>Sar</taxon>
        <taxon>Stramenopiles</taxon>
        <taxon>Ochrophyta</taxon>
        <taxon>Bacillariophyta</taxon>
        <taxon>Bacillariophyceae</taxon>
        <taxon>Bacillariophycidae</taxon>
        <taxon>Naviculales</taxon>
        <taxon>Naviculaceae</taxon>
        <taxon>Seminavis</taxon>
    </lineage>
</organism>
<evidence type="ECO:0000256" key="2">
    <source>
        <dbReference type="SAM" id="MobiDB-lite"/>
    </source>
</evidence>
<dbReference type="EMBL" id="CAICTM010001172">
    <property type="protein sequence ID" value="CAB9521202.1"/>
    <property type="molecule type" value="Genomic_DNA"/>
</dbReference>
<feature type="compositionally biased region" description="Basic residues" evidence="2">
    <location>
        <begin position="277"/>
        <end position="288"/>
    </location>
</feature>
<proteinExistence type="predicted"/>
<reference evidence="4" key="1">
    <citation type="submission" date="2020-06" db="EMBL/GenBank/DDBJ databases">
        <authorList>
            <consortium name="Plant Systems Biology data submission"/>
        </authorList>
    </citation>
    <scope>NUCLEOTIDE SEQUENCE</scope>
    <source>
        <strain evidence="4">D6</strain>
    </source>
</reference>
<evidence type="ECO:0000313" key="4">
    <source>
        <dbReference type="EMBL" id="CAB9521202.1"/>
    </source>
</evidence>
<feature type="region of interest" description="Disordered" evidence="2">
    <location>
        <begin position="1"/>
        <end position="21"/>
    </location>
</feature>
<comment type="caution">
    <text evidence="4">The sequence shown here is derived from an EMBL/GenBank/DDBJ whole genome shotgun (WGS) entry which is preliminary data.</text>
</comment>
<sequence length="741" mass="83031">MTTSSSKNNNNDHAASAARRKHLKEVEAESGKALLHVLDSYPIEKYYAMADRLVTAFQLALDERRLDDAYVFGLRFATFSLEGLPKHSNYQRQNKMQKVKNSRQVDQVLQKMELVATRMDAEERLKEKLRRQAQERKQREDQARKQEEDRKRQAELSKKQRHADILRQQREELVAQRFMEKLQKQKEGKQKLEQRALEKLKLLNTKTKPSQQQEQERKPIKKEPKAPLHQASVEGYKYQKPGNKNVKEAPPQEITTAPPKKSEPTISAPKKSEPKSTKRKVTPKKKPKLTVASAGVESGLSLLDFPPAPTQKPKMTKTSNSKRQVTSSKNIAPAQKKTEKPSIQATVYSLEQQSTKKLLQQAPKKTSSRSVASQGQSNTPSTTTMATSNQQMGTQTSEQKASWWDTSANAETNSQKPWWQRGVPATGATPVKEDSDSTKPTTTNTAETNTPEGKRNASSAVPGSHSVGKEAKTLKIKSTAPLKSTMKLFQKLSPKKASSSKKIMPNNPLPPQPKEPTSEGYEITMGSTTSLQVVETERDEEPYVEGSYRSKLTPQEAKTVQLLEDTIRLQQARLERLEGSKERALLRQEAKRRLKNGDRKGALYCLAKKKRLNQTIDVIKSTVFNMETQIIMLESAVESREVGMIMKEASDAVSSVQKGVRISDFTDEKVGEVLAAAGQGGMIADFDEEELLSELKEPDEEEMAAMTDDESLLSLPTVPQSEVDPLDKHETSASRIIASLF</sequence>
<protein>
    <recommendedName>
        <fullName evidence="3">USP8 dimerisation domain-containing protein</fullName>
    </recommendedName>
</protein>
<evidence type="ECO:0000256" key="1">
    <source>
        <dbReference type="SAM" id="Coils"/>
    </source>
</evidence>
<feature type="compositionally biased region" description="Polar residues" evidence="2">
    <location>
        <begin position="1"/>
        <end position="13"/>
    </location>
</feature>
<dbReference type="AlphaFoldDB" id="A0A9N8HQ99"/>
<feature type="compositionally biased region" description="Low complexity" evidence="2">
    <location>
        <begin position="438"/>
        <end position="451"/>
    </location>
</feature>
<feature type="compositionally biased region" description="Polar residues" evidence="2">
    <location>
        <begin position="341"/>
        <end position="417"/>
    </location>
</feature>
<evidence type="ECO:0000259" key="3">
    <source>
        <dbReference type="Pfam" id="PF08969"/>
    </source>
</evidence>
<feature type="region of interest" description="Disordered" evidence="2">
    <location>
        <begin position="698"/>
        <end position="732"/>
    </location>
</feature>
<dbReference type="InterPro" id="IPR015063">
    <property type="entry name" value="USP8_dimer"/>
</dbReference>
<feature type="region of interest" description="Disordered" evidence="2">
    <location>
        <begin position="201"/>
        <end position="479"/>
    </location>
</feature>
<feature type="compositionally biased region" description="Acidic residues" evidence="2">
    <location>
        <begin position="698"/>
        <end position="711"/>
    </location>
</feature>
<gene>
    <name evidence="4" type="ORF">SEMRO_1174_G249050.2</name>
</gene>
<keyword evidence="5" id="KW-1185">Reference proteome</keyword>
<keyword evidence="1" id="KW-0175">Coiled coil</keyword>